<dbReference type="EMBL" id="FLQY01000364">
    <property type="protein sequence ID" value="SBT10679.1"/>
    <property type="molecule type" value="Genomic_DNA"/>
</dbReference>
<protein>
    <submittedName>
        <fullName evidence="1">Uncharacterized protein</fullName>
    </submittedName>
</protein>
<proteinExistence type="predicted"/>
<organism evidence="1 2">
    <name type="scientific">Candidatus Propionivibrio aalborgensis</name>
    <dbReference type="NCBI Taxonomy" id="1860101"/>
    <lineage>
        <taxon>Bacteria</taxon>
        <taxon>Pseudomonadati</taxon>
        <taxon>Pseudomonadota</taxon>
        <taxon>Betaproteobacteria</taxon>
        <taxon>Rhodocyclales</taxon>
        <taxon>Rhodocyclaceae</taxon>
        <taxon>Propionivibrio</taxon>
    </lineage>
</organism>
<keyword evidence="2" id="KW-1185">Reference proteome</keyword>
<dbReference type="Proteomes" id="UP000199600">
    <property type="component" value="Unassembled WGS sequence"/>
</dbReference>
<accession>A0A1A8Y0J2</accession>
<dbReference type="AlphaFoldDB" id="A0A1A8Y0J2"/>
<reference evidence="1 2" key="1">
    <citation type="submission" date="2016-06" db="EMBL/GenBank/DDBJ databases">
        <authorList>
            <person name="Kjaerup R.B."/>
            <person name="Dalgaard T.S."/>
            <person name="Juul-Madsen H.R."/>
        </authorList>
    </citation>
    <scope>NUCLEOTIDE SEQUENCE [LARGE SCALE GENOMIC DNA]</scope>
    <source>
        <strain evidence="1">2</strain>
    </source>
</reference>
<evidence type="ECO:0000313" key="1">
    <source>
        <dbReference type="EMBL" id="SBT10679.1"/>
    </source>
</evidence>
<evidence type="ECO:0000313" key="2">
    <source>
        <dbReference type="Proteomes" id="UP000199600"/>
    </source>
</evidence>
<gene>
    <name evidence="1" type="ORF">PROAA_610039</name>
</gene>
<sequence>MAAKAKNLTLTEGHSYIMDIWPEEQPPIIRKPIISVTSTNGCAQIEATAHGVKDGARVAVTNLKGTMSQINADMDALKNYKNTSEYHPATVLSADLIELNDTNVADLVHTPNTGFIQYNTPTDLTGHTQRCRVRDKQGGNLVVCSVPGTTGSVKPTKAGQDGSVTWVKLSAAELTALRITKGASYTELVWVGSTAYSADDIVDLSVIASSDAADAPYDVLVIDTDVSSSRVRLTFPPVATTLLSGKTAYYDVEDVSDDTTPVVSALVAGSVTVEKE</sequence>
<name>A0A1A8Y0J2_9RHOO</name>